<sequence length="104" mass="11381">MILRRQLLRPAHLHASFLQPLSCLGVTQPDQLLRRAPTIVLSASLPVAKSTSVAGGDVDSEVCKKADLLTENAKSWFQGSLQTLLGLMDRRDVVQIIERHPGKA</sequence>
<evidence type="ECO:0000313" key="1">
    <source>
        <dbReference type="EMBL" id="VEL43730.1"/>
    </source>
</evidence>
<dbReference type="EMBL" id="CAAALY010284488">
    <property type="protein sequence ID" value="VEL43730.1"/>
    <property type="molecule type" value="Genomic_DNA"/>
</dbReference>
<dbReference type="AlphaFoldDB" id="A0A448XSB4"/>
<evidence type="ECO:0000313" key="2">
    <source>
        <dbReference type="Proteomes" id="UP000784294"/>
    </source>
</evidence>
<proteinExistence type="predicted"/>
<organism evidence="1 2">
    <name type="scientific">Protopolystoma xenopodis</name>
    <dbReference type="NCBI Taxonomy" id="117903"/>
    <lineage>
        <taxon>Eukaryota</taxon>
        <taxon>Metazoa</taxon>
        <taxon>Spiralia</taxon>
        <taxon>Lophotrochozoa</taxon>
        <taxon>Platyhelminthes</taxon>
        <taxon>Monogenea</taxon>
        <taxon>Polyopisthocotylea</taxon>
        <taxon>Polystomatidea</taxon>
        <taxon>Polystomatidae</taxon>
        <taxon>Protopolystoma</taxon>
    </lineage>
</organism>
<dbReference type="Proteomes" id="UP000784294">
    <property type="component" value="Unassembled WGS sequence"/>
</dbReference>
<reference evidence="1" key="1">
    <citation type="submission" date="2018-11" db="EMBL/GenBank/DDBJ databases">
        <authorList>
            <consortium name="Pathogen Informatics"/>
        </authorList>
    </citation>
    <scope>NUCLEOTIDE SEQUENCE</scope>
</reference>
<gene>
    <name evidence="1" type="ORF">PXEA_LOCUS37170</name>
</gene>
<keyword evidence="2" id="KW-1185">Reference proteome</keyword>
<name>A0A448XSB4_9PLAT</name>
<dbReference type="OrthoDB" id="6280678at2759"/>
<accession>A0A448XSB4</accession>
<comment type="caution">
    <text evidence="1">The sequence shown here is derived from an EMBL/GenBank/DDBJ whole genome shotgun (WGS) entry which is preliminary data.</text>
</comment>
<protein>
    <submittedName>
        <fullName evidence="1">Uncharacterized protein</fullName>
    </submittedName>
</protein>